<dbReference type="EMBL" id="JAPNUD010000133">
    <property type="protein sequence ID" value="MDA0645333.1"/>
    <property type="molecule type" value="Genomic_DNA"/>
</dbReference>
<evidence type="ECO:0000259" key="1">
    <source>
        <dbReference type="SMART" id="SM00943"/>
    </source>
</evidence>
<dbReference type="Pfam" id="PF09250">
    <property type="entry name" value="Prim-Pol"/>
    <property type="match status" value="1"/>
</dbReference>
<reference evidence="2 3" key="1">
    <citation type="submission" date="2022-11" db="EMBL/GenBank/DDBJ databases">
        <title>Nonomuraea corallina sp. nov., a new species of the genus Nonomuraea isolated from sea side sediment in Thai sea.</title>
        <authorList>
            <person name="Ngamcharungchit C."/>
            <person name="Matsumoto A."/>
            <person name="Suriyachadkun C."/>
            <person name="Panbangred W."/>
            <person name="Inahashi Y."/>
            <person name="Intra B."/>
        </authorList>
    </citation>
    <scope>NUCLEOTIDE SEQUENCE [LARGE SCALE GENOMIC DNA]</scope>
    <source>
        <strain evidence="2 3">DSM 43553</strain>
    </source>
</reference>
<evidence type="ECO:0000313" key="3">
    <source>
        <dbReference type="Proteomes" id="UP001212498"/>
    </source>
</evidence>
<organism evidence="2 3">
    <name type="scientific">Nonomuraea ferruginea</name>
    <dbReference type="NCBI Taxonomy" id="46174"/>
    <lineage>
        <taxon>Bacteria</taxon>
        <taxon>Bacillati</taxon>
        <taxon>Actinomycetota</taxon>
        <taxon>Actinomycetes</taxon>
        <taxon>Streptosporangiales</taxon>
        <taxon>Streptosporangiaceae</taxon>
        <taxon>Nonomuraea</taxon>
    </lineage>
</organism>
<dbReference type="RefSeq" id="WP_271279016.1">
    <property type="nucleotide sequence ID" value="NZ_BAABFD010000009.1"/>
</dbReference>
<dbReference type="InterPro" id="IPR015330">
    <property type="entry name" value="DNA_primase/pol_bifunc_N"/>
</dbReference>
<sequence length="298" mass="31478">MHDLTRYALAAAARGWHVFPLAPHDKRPLPGFTAWEQHATTDTALIRHMWARSPFNIGIACRPSGLVVLDLDVPKPDEHPPVNWALPGIHDGADVLASLCEQAGHPLPLETFMVRTRRGGTHLYFTAPDDLDLRNSAGKLGWKIDTRGHGGYVVGPGSHVALPDGSGSYDVLHGPTPAALPAWLTERLTSTPSPASSTSAGAVLAACGGDRAAGYALAALRGEVERVLDANPGTRNDTLNIAAFALGQLIGISLLPRNLAEASLLNAAEAIGLDFREAFNTVRSGLDSGLSRPRRAAA</sequence>
<gene>
    <name evidence="2" type="ORF">OUY24_32305</name>
</gene>
<accession>A0ABT4T887</accession>
<proteinExistence type="predicted"/>
<dbReference type="SUPFAM" id="SSF56747">
    <property type="entry name" value="Prim-pol domain"/>
    <property type="match status" value="1"/>
</dbReference>
<evidence type="ECO:0000313" key="2">
    <source>
        <dbReference type="EMBL" id="MDA0645333.1"/>
    </source>
</evidence>
<comment type="caution">
    <text evidence="2">The sequence shown here is derived from an EMBL/GenBank/DDBJ whole genome shotgun (WGS) entry which is preliminary data.</text>
</comment>
<dbReference type="CDD" id="cd04859">
    <property type="entry name" value="Prim_Pol"/>
    <property type="match status" value="1"/>
</dbReference>
<keyword evidence="3" id="KW-1185">Reference proteome</keyword>
<feature type="domain" description="DNA primase/polymerase bifunctional N-terminal" evidence="1">
    <location>
        <begin position="8"/>
        <end position="184"/>
    </location>
</feature>
<protein>
    <submittedName>
        <fullName evidence="2">Bifunctional DNA primase/polymerase</fullName>
    </submittedName>
</protein>
<dbReference type="SMART" id="SM00943">
    <property type="entry name" value="Prim-Pol"/>
    <property type="match status" value="1"/>
</dbReference>
<dbReference type="Proteomes" id="UP001212498">
    <property type="component" value="Unassembled WGS sequence"/>
</dbReference>
<name>A0ABT4T887_9ACTN</name>